<dbReference type="PANTHER" id="PTHR23389:SF21">
    <property type="entry name" value="ATPASE FAMILY AAA DOMAIN-CONTAINING PROTEIN 5"/>
    <property type="match status" value="1"/>
</dbReference>
<feature type="compositionally biased region" description="Basic residues" evidence="1">
    <location>
        <begin position="12"/>
        <end position="21"/>
    </location>
</feature>
<evidence type="ECO:0000313" key="3">
    <source>
        <dbReference type="Proteomes" id="UP000319801"/>
    </source>
</evidence>
<evidence type="ECO:0000313" key="2">
    <source>
        <dbReference type="EMBL" id="TUC02893.1"/>
    </source>
</evidence>
<accession>A0A556VW87</accession>
<dbReference type="OrthoDB" id="9996895at2759"/>
<dbReference type="Proteomes" id="UP000319801">
    <property type="component" value="Unassembled WGS sequence"/>
</dbReference>
<feature type="region of interest" description="Disordered" evidence="1">
    <location>
        <begin position="1"/>
        <end position="103"/>
    </location>
</feature>
<feature type="compositionally biased region" description="Basic and acidic residues" evidence="1">
    <location>
        <begin position="222"/>
        <end position="240"/>
    </location>
</feature>
<dbReference type="GO" id="GO:0061860">
    <property type="term" value="F:DNA clamp unloader activity"/>
    <property type="evidence" value="ECO:0007669"/>
    <property type="project" value="TreeGrafter"/>
</dbReference>
<feature type="compositionally biased region" description="Polar residues" evidence="1">
    <location>
        <begin position="41"/>
        <end position="82"/>
    </location>
</feature>
<keyword evidence="3" id="KW-1185">Reference proteome</keyword>
<feature type="compositionally biased region" description="Basic and acidic residues" evidence="1">
    <location>
        <begin position="22"/>
        <end position="40"/>
    </location>
</feature>
<dbReference type="GO" id="GO:0003677">
    <property type="term" value="F:DNA binding"/>
    <property type="evidence" value="ECO:0007669"/>
    <property type="project" value="TreeGrafter"/>
</dbReference>
<evidence type="ECO:0000256" key="1">
    <source>
        <dbReference type="SAM" id="MobiDB-lite"/>
    </source>
</evidence>
<dbReference type="Gene3D" id="3.40.50.300">
    <property type="entry name" value="P-loop containing nucleotide triphosphate hydrolases"/>
    <property type="match status" value="1"/>
</dbReference>
<reference evidence="2 3" key="1">
    <citation type="journal article" date="2019" name="Genome Biol. Evol.">
        <title>Whole-Genome Sequencing of the Giant Devil Catfish, Bagarius yarrelli.</title>
        <authorList>
            <person name="Jiang W."/>
            <person name="Lv Y."/>
            <person name="Cheng L."/>
            <person name="Yang K."/>
            <person name="Chao B."/>
            <person name="Wang X."/>
            <person name="Li Y."/>
            <person name="Pan X."/>
            <person name="You X."/>
            <person name="Zhang Y."/>
            <person name="Yang J."/>
            <person name="Li J."/>
            <person name="Zhang X."/>
            <person name="Liu S."/>
            <person name="Sun C."/>
            <person name="Yang J."/>
            <person name="Shi Q."/>
        </authorList>
    </citation>
    <scope>NUCLEOTIDE SEQUENCE [LARGE SCALE GENOMIC DNA]</scope>
    <source>
        <strain evidence="2">JWS20170419001</strain>
        <tissue evidence="2">Muscle</tissue>
    </source>
</reference>
<sequence>MQNQNCGEKPKINRLKRANRSKKSDLLNEVELIRPDDQKSSHTSTMKNTRPPNTSGSRDLLNMETSSAWCPQQSSGRLSTRGGSDLHGHKATSPLTSLSHNLRSPSQFIGDVHTREEILQQVQTQNPHFPVRRVFQTLLLMRLGESNPVVPVTRKRKQEVESHSDGCFSKRRRSCQGGSETLNTSKGHVSSGHETINRLRRNPLPVRDAAVDQTRQNKGHAGHSDDVKHTTDVEHTDDVPLTEKFRPRSCDEVIGNSAVVRKLYSWLKEWRTRADVEERGKRREERQIKKKSNERLLKSLPAADEVTLHEEDKKSGAAVISLILFEEVDIVFEEDVGFLAAVKSLMTTTKRPIILTANGEPTVQNEGVSHETGRDWKR</sequence>
<protein>
    <submittedName>
        <fullName evidence="2">ATPase family AAA domain-containing protein 5</fullName>
    </submittedName>
</protein>
<dbReference type="EMBL" id="VCAZ01000336">
    <property type="protein sequence ID" value="TUC02893.1"/>
    <property type="molecule type" value="Genomic_DNA"/>
</dbReference>
<gene>
    <name evidence="2" type="ORF">Baya_16609</name>
</gene>
<dbReference type="InterPro" id="IPR027417">
    <property type="entry name" value="P-loop_NTPase"/>
</dbReference>
<proteinExistence type="predicted"/>
<comment type="caution">
    <text evidence="2">The sequence shown here is derived from an EMBL/GenBank/DDBJ whole genome shotgun (WGS) entry which is preliminary data.</text>
</comment>
<feature type="compositionally biased region" description="Polar residues" evidence="1">
    <location>
        <begin position="93"/>
        <end position="103"/>
    </location>
</feature>
<organism evidence="2 3">
    <name type="scientific">Bagarius yarrelli</name>
    <name type="common">Goonch</name>
    <name type="synonym">Bagrus yarrelli</name>
    <dbReference type="NCBI Taxonomy" id="175774"/>
    <lineage>
        <taxon>Eukaryota</taxon>
        <taxon>Metazoa</taxon>
        <taxon>Chordata</taxon>
        <taxon>Craniata</taxon>
        <taxon>Vertebrata</taxon>
        <taxon>Euteleostomi</taxon>
        <taxon>Actinopterygii</taxon>
        <taxon>Neopterygii</taxon>
        <taxon>Teleostei</taxon>
        <taxon>Ostariophysi</taxon>
        <taxon>Siluriformes</taxon>
        <taxon>Sisoridae</taxon>
        <taxon>Sisorinae</taxon>
        <taxon>Bagarius</taxon>
    </lineage>
</organism>
<name>A0A556VW87_BAGYA</name>
<dbReference type="AlphaFoldDB" id="A0A556VW87"/>
<dbReference type="PANTHER" id="PTHR23389">
    <property type="entry name" value="CHROMOSOME TRANSMISSION FIDELITY FACTOR 18"/>
    <property type="match status" value="1"/>
</dbReference>
<feature type="compositionally biased region" description="Polar residues" evidence="1">
    <location>
        <begin position="176"/>
        <end position="194"/>
    </location>
</feature>
<dbReference type="GO" id="GO:0005634">
    <property type="term" value="C:nucleus"/>
    <property type="evidence" value="ECO:0007669"/>
    <property type="project" value="TreeGrafter"/>
</dbReference>
<feature type="region of interest" description="Disordered" evidence="1">
    <location>
        <begin position="152"/>
        <end position="240"/>
    </location>
</feature>